<dbReference type="InterPro" id="IPR002035">
    <property type="entry name" value="VWF_A"/>
</dbReference>
<evidence type="ECO:0000313" key="6">
    <source>
        <dbReference type="EMBL" id="BCK86073.1"/>
    </source>
</evidence>
<dbReference type="InterPro" id="IPR050525">
    <property type="entry name" value="ECM_Assembly_Org"/>
</dbReference>
<dbReference type="CDD" id="cd00198">
    <property type="entry name" value="vWFA"/>
    <property type="match status" value="2"/>
</dbReference>
<feature type="compositionally biased region" description="Polar residues" evidence="2">
    <location>
        <begin position="1217"/>
        <end position="1228"/>
    </location>
</feature>
<dbReference type="Pfam" id="PF00092">
    <property type="entry name" value="VWA"/>
    <property type="match status" value="2"/>
</dbReference>
<gene>
    <name evidence="6" type="ORF">MM59RIKEN_33920</name>
</gene>
<dbReference type="InterPro" id="IPR001119">
    <property type="entry name" value="SLH_dom"/>
</dbReference>
<evidence type="ECO:0000259" key="4">
    <source>
        <dbReference type="PROSITE" id="PS50234"/>
    </source>
</evidence>
<feature type="domain" description="SLH" evidence="5">
    <location>
        <begin position="1301"/>
        <end position="1360"/>
    </location>
</feature>
<feature type="chain" id="PRO_5032576971" description="VWA domain-containing protein" evidence="3">
    <location>
        <begin position="26"/>
        <end position="1499"/>
    </location>
</feature>
<dbReference type="PROSITE" id="PS51272">
    <property type="entry name" value="SLH"/>
    <property type="match status" value="2"/>
</dbReference>
<keyword evidence="7" id="KW-1185">Reference proteome</keyword>
<sequence length="1499" mass="164166">MKKRVVAILMTLVMVCSLLPVSVLATGNTYDDKDEAAAATGVTANKTVSKNDDGTYTVTLSVTGTSKDNPETINHPADIVLVIDDSGSMDDRVSQKCAAESYSSHEEWYPIIGTVTVYTCDTCRETFWDLEKVQNHNTTTTRMALAKEAAKTFVNGLLTDGSQVKIGLVGFSGNVNMTQELTDNVKTLTDQIDNHNFNANHNDGTNYENALKAASNLLKDGSNKQQFIVFVSDGEPNRGNAKPTADGLQQAGVTIFTVGIDLRDNQAGKLKEISTGYPDAPYYYGAASTALTSILQKITEEIISQIHAGKNAVMTDVVNTDSFELVPEAADEALEVGEDGRLTWTIGDITKDTKTVTFTIKLKKDNTEAGELYTNRDVNLTFDSTALDERVQFTKNAIGTPQIGVYSVRYTDGVDSAEVFEDQITYNLVEGDATPTFAGGNPQREDHTFLGWSPSVSETISGDIYEIVYTAQWTPNTTPVDPKVAAYQIQHYREADDGTYTLADTVLPAGYGEIGQNATVKETDYKSYEGFAYDPHVEGTVTSAEVFVPSEVEGELKIATLKLYYSKDENDDNIPDRYQKKLTFTVIHGAWNDGENADVVKYVTLTDGEGNWSANGSYTVTADDVFPAAGERPDEGFKAGAWDKTLPAVGDVITADASYVYAYQRGSSVIDPKVAAYQVEHYQEEQNGMYTLAETEFPLYGPIGETVSATPKDYRGYTLNLNHPDCVASGTVVLPTIPEGAESPEILTLKLYYDLAEAPSWDTSKSKTATNLNASYESQVTLSLPSSEEALVSDVVFVLDKSTSAALEKQALEMLSNLKAQVENTGASVKVGVVIFNKTANKTDWMDLGTQYEDIEAAITEEISSGTNTHAGLLAGKAMLDADTSVDASRKYLIFVSDGITYLYNEEPTATAWSWTVDGSTNTWAGPDNWNSKYGSNDAPSVGWEEWLSTIGTQVAAQGITYEYPYGGTVSEATPPEKYEEYANSIDKALYLTNQVYQSAKAAGYHCYAMTAESVSGAQYTWGPSFVNYLANNEELTFTEIQNEILYLLGAGSKVVDVIGSGADNTGSAYDFEFVQGAGNLRLTVGEVSYTASESTQDLGEGETARYVFHADGVAAANQAEAPFVLHYYKNGTTVGGQTLGECFVWDINIHVTNFAHVQLTYKVKLTNPALTNHTTSSITHGTYDGDGGHGYTTGLYTNNQATLYPVASDGVEGQPESFQKPTVSYTVPGTGYQPPDTPDDSSDDDDDDGGGKLNTKDHYSYIIGYKDGELKPYGTITRGEVATIFFRLLTDEAREEYWCQTNNYTDVPADLWCNNAISTLTNMGIIDGYQDGSFRPYGRITRAQFAKMAVGFFETTTEEYQGYYTDVPENAWFTEYVEAASRVGLIQGFEDGTYRPDTNITRAQACVIVNRALNRKPDKNHLLPEREMIVWPDMDEDDWFYADMMEATNSHDYVWKTRNGKAKAYEEWTEKLPQRDWAAFENMWADAHSAPGGEVVKN</sequence>
<dbReference type="SMART" id="SM00327">
    <property type="entry name" value="VWA"/>
    <property type="match status" value="2"/>
</dbReference>
<dbReference type="PANTHER" id="PTHR24020:SF84">
    <property type="entry name" value="VWFA DOMAIN-CONTAINING PROTEIN"/>
    <property type="match status" value="1"/>
</dbReference>
<evidence type="ECO:0000256" key="3">
    <source>
        <dbReference type="SAM" id="SignalP"/>
    </source>
</evidence>
<dbReference type="EMBL" id="AP023421">
    <property type="protein sequence ID" value="BCK86073.1"/>
    <property type="molecule type" value="Genomic_DNA"/>
</dbReference>
<evidence type="ECO:0000313" key="7">
    <source>
        <dbReference type="Proteomes" id="UP000679848"/>
    </source>
</evidence>
<dbReference type="InterPro" id="IPR036465">
    <property type="entry name" value="vWFA_dom_sf"/>
</dbReference>
<dbReference type="Pfam" id="PF00395">
    <property type="entry name" value="SLH"/>
    <property type="match status" value="2"/>
</dbReference>
<dbReference type="PANTHER" id="PTHR24020">
    <property type="entry name" value="COLLAGEN ALPHA"/>
    <property type="match status" value="1"/>
</dbReference>
<feature type="domain" description="SLH" evidence="5">
    <location>
        <begin position="1361"/>
        <end position="1424"/>
    </location>
</feature>
<keyword evidence="1" id="KW-0677">Repeat</keyword>
<name>A0A830UBL7_9FIRM</name>
<geneLocation type="plasmid" evidence="6 7">
    <name>pMM59_01</name>
</geneLocation>
<keyword evidence="6" id="KW-0614">Plasmid</keyword>
<organism evidence="6 7">
    <name type="scientific">Pusillibacter faecalis</name>
    <dbReference type="NCBI Taxonomy" id="2714358"/>
    <lineage>
        <taxon>Bacteria</taxon>
        <taxon>Bacillati</taxon>
        <taxon>Bacillota</taxon>
        <taxon>Clostridia</taxon>
        <taxon>Eubacteriales</taxon>
        <taxon>Oscillospiraceae</taxon>
        <taxon>Pusillibacter</taxon>
    </lineage>
</organism>
<feature type="region of interest" description="Disordered" evidence="2">
    <location>
        <begin position="1209"/>
        <end position="1255"/>
    </location>
</feature>
<proteinExistence type="predicted"/>
<feature type="domain" description="VWFA" evidence="4">
    <location>
        <begin position="794"/>
        <end position="899"/>
    </location>
</feature>
<dbReference type="Proteomes" id="UP000679848">
    <property type="component" value="Plasmid pMM59_01"/>
</dbReference>
<keyword evidence="3" id="KW-0732">Signal</keyword>
<accession>A0A830UBL7</accession>
<evidence type="ECO:0008006" key="8">
    <source>
        <dbReference type="Google" id="ProtNLM"/>
    </source>
</evidence>
<dbReference type="PROSITE" id="PS50234">
    <property type="entry name" value="VWFA"/>
    <property type="match status" value="2"/>
</dbReference>
<dbReference type="Gene3D" id="3.40.50.410">
    <property type="entry name" value="von Willebrand factor, type A domain"/>
    <property type="match status" value="2"/>
</dbReference>
<evidence type="ECO:0000256" key="1">
    <source>
        <dbReference type="ARBA" id="ARBA00022737"/>
    </source>
</evidence>
<feature type="domain" description="VWFA" evidence="4">
    <location>
        <begin position="78"/>
        <end position="302"/>
    </location>
</feature>
<dbReference type="RefSeq" id="WP_213543906.1">
    <property type="nucleotide sequence ID" value="NZ_AP023421.1"/>
</dbReference>
<reference evidence="6" key="1">
    <citation type="submission" date="2020-09" db="EMBL/GenBank/DDBJ databases">
        <title>New species isolated from human feces.</title>
        <authorList>
            <person name="Kitahara M."/>
            <person name="Shigeno Y."/>
            <person name="Shime M."/>
            <person name="Matsumoto Y."/>
            <person name="Nakamura S."/>
            <person name="Motooka D."/>
            <person name="Fukuoka S."/>
            <person name="Nishikawa H."/>
            <person name="Benno Y."/>
        </authorList>
    </citation>
    <scope>NUCLEOTIDE SEQUENCE</scope>
    <source>
        <strain evidence="6">MM59</strain>
        <plasmid evidence="6">pMM59_01</plasmid>
    </source>
</reference>
<evidence type="ECO:0000256" key="2">
    <source>
        <dbReference type="SAM" id="MobiDB-lite"/>
    </source>
</evidence>
<dbReference type="KEGG" id="pfaa:MM59RIKEN_33920"/>
<dbReference type="SUPFAM" id="SSF53300">
    <property type="entry name" value="vWA-like"/>
    <property type="match status" value="2"/>
</dbReference>
<protein>
    <recommendedName>
        <fullName evidence="8">VWA domain-containing protein</fullName>
    </recommendedName>
</protein>
<evidence type="ECO:0000259" key="5">
    <source>
        <dbReference type="PROSITE" id="PS51272"/>
    </source>
</evidence>
<feature type="compositionally biased region" description="Acidic residues" evidence="2">
    <location>
        <begin position="1238"/>
        <end position="1249"/>
    </location>
</feature>
<feature type="signal peptide" evidence="3">
    <location>
        <begin position="1"/>
        <end position="25"/>
    </location>
</feature>